<dbReference type="InterPro" id="IPR025359">
    <property type="entry name" value="SduA_C"/>
</dbReference>
<proteinExistence type="predicted"/>
<dbReference type="RefSeq" id="WP_011123349.1">
    <property type="nucleotide sequence ID" value="NC_005027.1"/>
</dbReference>
<evidence type="ECO:0000256" key="1">
    <source>
        <dbReference type="SAM" id="MobiDB-lite"/>
    </source>
</evidence>
<feature type="domain" description="Shedu protein SduA C-terminal" evidence="2">
    <location>
        <begin position="191"/>
        <end position="334"/>
    </location>
</feature>
<dbReference type="AlphaFoldDB" id="Q7UE31"/>
<dbReference type="EMBL" id="BX294153">
    <property type="protein sequence ID" value="CAD79221.1"/>
    <property type="molecule type" value="Genomic_DNA"/>
</dbReference>
<dbReference type="InParanoid" id="Q7UE31"/>
<protein>
    <recommendedName>
        <fullName evidence="2">Shedu protein SduA C-terminal domain-containing protein</fullName>
    </recommendedName>
</protein>
<name>Q7UE31_RHOBA</name>
<accession>Q7UE31</accession>
<keyword evidence="4" id="KW-1185">Reference proteome</keyword>
<dbReference type="HOGENOM" id="CLU_796646_0_0_0"/>
<feature type="compositionally biased region" description="Basic and acidic residues" evidence="1">
    <location>
        <begin position="309"/>
        <end position="323"/>
    </location>
</feature>
<evidence type="ECO:0000259" key="2">
    <source>
        <dbReference type="Pfam" id="PF14082"/>
    </source>
</evidence>
<gene>
    <name evidence="3" type="ordered locus">RB11624</name>
</gene>
<feature type="region of interest" description="Disordered" evidence="1">
    <location>
        <begin position="302"/>
        <end position="324"/>
    </location>
</feature>
<evidence type="ECO:0000313" key="4">
    <source>
        <dbReference type="Proteomes" id="UP000001025"/>
    </source>
</evidence>
<dbReference type="KEGG" id="rba:RB11624"/>
<sequence>MQIIYIHPGIEKYVRDLGYSEDAVAKTIAEPSSQESVDFTQVPDRYRRQQGEVCSLRYFGSEVVCVTYNIVGGAYEICDFFCLPRKDLPDGDIPCSLARTVFYERFAPSILEWIPVPDLPRVLGRARGKALEYLLEFRAAKSKDVLKLPVIKAIKAPHLEPRSQREKKRGYADILEGYCDEFRDLIEKSPKEETIHQWLANPQHMIFFGTDAEMVWSKIKFGTSFVSDFIVKRDELPYLMIEIEDTSKLFNNDGKRSKRYKDAIDQVQDWMGWLARGNINTFKDENPEMELFTSPHGLVVMGRQSNSNSKKDVRDRWEQDKSKANPQVLNYDEVISRVRKFASRLRKS</sequence>
<dbReference type="PATRIC" id="fig|243090.15.peg.5627"/>
<evidence type="ECO:0000313" key="3">
    <source>
        <dbReference type="EMBL" id="CAD79221.1"/>
    </source>
</evidence>
<reference evidence="3 4" key="1">
    <citation type="journal article" date="2003" name="Proc. Natl. Acad. Sci. U.S.A.">
        <title>Complete genome sequence of the marine planctomycete Pirellula sp. strain 1.</title>
        <authorList>
            <person name="Gloeckner F.O."/>
            <person name="Kube M."/>
            <person name="Bauer M."/>
            <person name="Teeling H."/>
            <person name="Lombardot T."/>
            <person name="Ludwig W."/>
            <person name="Gade D."/>
            <person name="Beck A."/>
            <person name="Borzym K."/>
            <person name="Heitmann K."/>
            <person name="Rabus R."/>
            <person name="Schlesner H."/>
            <person name="Amann R."/>
            <person name="Reinhardt R."/>
        </authorList>
    </citation>
    <scope>NUCLEOTIDE SEQUENCE [LARGE SCALE GENOMIC DNA]</scope>
    <source>
        <strain evidence="4">DSM 10527 / NCIMB 13988 / SH1</strain>
    </source>
</reference>
<organism evidence="3 4">
    <name type="scientific">Rhodopirellula baltica (strain DSM 10527 / NCIMB 13988 / SH1)</name>
    <dbReference type="NCBI Taxonomy" id="243090"/>
    <lineage>
        <taxon>Bacteria</taxon>
        <taxon>Pseudomonadati</taxon>
        <taxon>Planctomycetota</taxon>
        <taxon>Planctomycetia</taxon>
        <taxon>Pirellulales</taxon>
        <taxon>Pirellulaceae</taxon>
        <taxon>Rhodopirellula</taxon>
    </lineage>
</organism>
<dbReference type="Proteomes" id="UP000001025">
    <property type="component" value="Chromosome"/>
</dbReference>
<dbReference type="STRING" id="243090.RB11624"/>
<dbReference type="Pfam" id="PF14082">
    <property type="entry name" value="SduA_C"/>
    <property type="match status" value="1"/>
</dbReference>
<dbReference type="EnsemblBacteria" id="CAD79221">
    <property type="protein sequence ID" value="CAD79221"/>
    <property type="gene ID" value="RB11624"/>
</dbReference>